<keyword evidence="1" id="KW-1133">Transmembrane helix</keyword>
<proteinExistence type="predicted"/>
<accession>A0ABX7G7W6</accession>
<dbReference type="RefSeq" id="WP_203326901.1">
    <property type="nucleotide sequence ID" value="NZ_CP069213.1"/>
</dbReference>
<evidence type="ECO:0000313" key="2">
    <source>
        <dbReference type="EMBL" id="QRH03346.1"/>
    </source>
</evidence>
<dbReference type="EMBL" id="CP069213">
    <property type="protein sequence ID" value="QRH03346.1"/>
    <property type="molecule type" value="Genomic_DNA"/>
</dbReference>
<gene>
    <name evidence="2" type="ORF">JQC75_08175</name>
</gene>
<dbReference type="Proteomes" id="UP000596252">
    <property type="component" value="Chromosome"/>
</dbReference>
<feature type="transmembrane region" description="Helical" evidence="1">
    <location>
        <begin position="12"/>
        <end position="34"/>
    </location>
</feature>
<sequence>MKIEGKSQTKDSKYNATIGFIVSIGMLLVVFMAIDFSTMPAFGKVFMILWIFVVAAQGYQAYRNSIFSNNSLHQKVTDHNLNLKGEAGSAVSRANNDHADRLIKVEQLYNDGLLSREEYLAKRKDILDGDWGS</sequence>
<keyword evidence="1" id="KW-0472">Membrane</keyword>
<name>A0ABX7G7W6_9GAMM</name>
<keyword evidence="3" id="KW-1185">Reference proteome</keyword>
<organism evidence="2 3">
    <name type="scientific">Shewanella litorisediminis</name>
    <dbReference type="NCBI Taxonomy" id="1173586"/>
    <lineage>
        <taxon>Bacteria</taxon>
        <taxon>Pseudomonadati</taxon>
        <taxon>Pseudomonadota</taxon>
        <taxon>Gammaproteobacteria</taxon>
        <taxon>Alteromonadales</taxon>
        <taxon>Shewanellaceae</taxon>
        <taxon>Shewanella</taxon>
    </lineage>
</organism>
<reference evidence="2 3" key="1">
    <citation type="journal article" date="2012" name="Antonie Van Leeuwenhoek">
        <title>Shewanella litorisediminis sp. nov., a gammaproteobacterium isolated from a tidal flat sediment.</title>
        <authorList>
            <person name="Lee M.H."/>
            <person name="Yoon J.H."/>
        </authorList>
    </citation>
    <scope>NUCLEOTIDE SEQUENCE [LARGE SCALE GENOMIC DNA]</scope>
    <source>
        <strain evidence="2 3">SMK1-12</strain>
    </source>
</reference>
<protein>
    <submittedName>
        <fullName evidence="2">SHOCT domain-containing protein</fullName>
    </submittedName>
</protein>
<feature type="transmembrane region" description="Helical" evidence="1">
    <location>
        <begin position="40"/>
        <end position="59"/>
    </location>
</feature>
<evidence type="ECO:0000313" key="3">
    <source>
        <dbReference type="Proteomes" id="UP000596252"/>
    </source>
</evidence>
<evidence type="ECO:0000256" key="1">
    <source>
        <dbReference type="SAM" id="Phobius"/>
    </source>
</evidence>
<keyword evidence="1" id="KW-0812">Transmembrane</keyword>